<protein>
    <recommendedName>
        <fullName evidence="3">Cellulase (Glycosyl hydrolase family 5)</fullName>
    </recommendedName>
</protein>
<accession>A0ABN3PE40</accession>
<dbReference type="SUPFAM" id="SSF51445">
    <property type="entry name" value="(Trans)glycosidases"/>
    <property type="match status" value="1"/>
</dbReference>
<dbReference type="InterPro" id="IPR006311">
    <property type="entry name" value="TAT_signal"/>
</dbReference>
<dbReference type="EMBL" id="BAAATD010000001">
    <property type="protein sequence ID" value="GAA2574927.1"/>
    <property type="molecule type" value="Genomic_DNA"/>
</dbReference>
<dbReference type="Proteomes" id="UP001501509">
    <property type="component" value="Unassembled WGS sequence"/>
</dbReference>
<proteinExistence type="predicted"/>
<dbReference type="Gene3D" id="3.20.20.80">
    <property type="entry name" value="Glycosidases"/>
    <property type="match status" value="1"/>
</dbReference>
<dbReference type="InterPro" id="IPR017853">
    <property type="entry name" value="GH"/>
</dbReference>
<dbReference type="PROSITE" id="PS51318">
    <property type="entry name" value="TAT"/>
    <property type="match status" value="1"/>
</dbReference>
<name>A0ABN3PE40_9ACTN</name>
<evidence type="ECO:0008006" key="3">
    <source>
        <dbReference type="Google" id="ProtNLM"/>
    </source>
</evidence>
<sequence length="666" mass="72948">MACVNDGPGRRQFLKIGTAAAAVSVLPAGVAGPALASTHGAQGAVMAYLDNVQQADFKGLGVHFSPFESDLTDAQWALVHERLAFMRPSVLRVIIGAGWYTKGFDVAGRPVFDWDSADMRKLYFMLDWAERNRAEVILGDWAPPSGEPLKLGPTDPRWTMLVGELLRHLFEERGYTCLKYYNLHNEPNLWFPDYGEFEPWKTSILNLHAELKRRGYLDRIVIIGPDSTEPDDILSTTADLLTGHSESWVVKAVESIKETIGAYDVHKYEYVYNVEGGDLEQRLWSQRQYLDNRDTAAKPFMVTEAGMDRGLDVPELGIRNPDTQKDRYSFTYGVHMADYAIQVMRAGGAGVLAWNLDDAQHTGGAYGSRNLKGWGFWNSLGGQDGYPVADRDPRPWFSTWSLLSRCFPRGSRTLRVPATGLPGVRATAARVPGDGLSIAVVNDTGRARSIRLRIPDVAAGARLAEYRYFDKDRPTDAKGYPVPSRTVDTSGLADGLTVDLPGRGVVILTSLGTGTTVRATGGTATFTDDLDDLSKTHAHSSGLVIDKSNPGYFAGDGARLKRTAHGARWVSYHRPGLTSFALTTYKVSALFGKVTAAVSQDGKTWKDVDLAASPLYKVDALQDWRGAVLTPAAPLPAGAAYLKIQLDGDLRVFSPQLAKVELNYRG</sequence>
<comment type="caution">
    <text evidence="1">The sequence shown here is derived from an EMBL/GenBank/DDBJ whole genome shotgun (WGS) entry which is preliminary data.</text>
</comment>
<organism evidence="1 2">
    <name type="scientific">Actinomadura fulvescens</name>
    <dbReference type="NCBI Taxonomy" id="46160"/>
    <lineage>
        <taxon>Bacteria</taxon>
        <taxon>Bacillati</taxon>
        <taxon>Actinomycetota</taxon>
        <taxon>Actinomycetes</taxon>
        <taxon>Streptosporangiales</taxon>
        <taxon>Thermomonosporaceae</taxon>
        <taxon>Actinomadura</taxon>
    </lineage>
</organism>
<dbReference type="RefSeq" id="WP_344537044.1">
    <property type="nucleotide sequence ID" value="NZ_BAAATD010000001.1"/>
</dbReference>
<keyword evidence="2" id="KW-1185">Reference proteome</keyword>
<gene>
    <name evidence="1" type="ORF">GCM10010411_03760</name>
</gene>
<evidence type="ECO:0000313" key="1">
    <source>
        <dbReference type="EMBL" id="GAA2574927.1"/>
    </source>
</evidence>
<reference evidence="1 2" key="1">
    <citation type="journal article" date="2019" name="Int. J. Syst. Evol. Microbiol.">
        <title>The Global Catalogue of Microorganisms (GCM) 10K type strain sequencing project: providing services to taxonomists for standard genome sequencing and annotation.</title>
        <authorList>
            <consortium name="The Broad Institute Genomics Platform"/>
            <consortium name="The Broad Institute Genome Sequencing Center for Infectious Disease"/>
            <person name="Wu L."/>
            <person name="Ma J."/>
        </authorList>
    </citation>
    <scope>NUCLEOTIDE SEQUENCE [LARGE SCALE GENOMIC DNA]</scope>
    <source>
        <strain evidence="1 2">JCM 6833</strain>
    </source>
</reference>
<evidence type="ECO:0000313" key="2">
    <source>
        <dbReference type="Proteomes" id="UP001501509"/>
    </source>
</evidence>